<feature type="domain" description="Cation efflux protein cytoplasmic" evidence="12">
    <location>
        <begin position="210"/>
        <end position="286"/>
    </location>
</feature>
<dbReference type="PANTHER" id="PTHR43840">
    <property type="entry name" value="MITOCHONDRIAL METAL TRANSPORTER 1-RELATED"/>
    <property type="match status" value="1"/>
</dbReference>
<dbReference type="Pfam" id="PF16916">
    <property type="entry name" value="ZT_dimer"/>
    <property type="match status" value="1"/>
</dbReference>
<dbReference type="RefSeq" id="WP_345491436.1">
    <property type="nucleotide sequence ID" value="NZ_BAABHY010000005.1"/>
</dbReference>
<keyword evidence="14" id="KW-1185">Reference proteome</keyword>
<keyword evidence="8 10" id="KW-1133">Transmembrane helix</keyword>
<dbReference type="Pfam" id="PF01545">
    <property type="entry name" value="Cation_efflux"/>
    <property type="match status" value="1"/>
</dbReference>
<sequence length="302" mass="33626">MSRLYEKLVKKATYLAVIFALILITIKLFTWWITGSVSLLASLFDSSMDLLASGMNFILIRYSLKPADDDHRFGHGKAESLAALAQSAFIIGSVVFLLLNSVKLLTEPVEVSYPLLGIVISAISVLLTLGLVLYQRYVIRLTDSQAIKADMLHYSSDLLMNSAVVIALLLSWFGIIYADAIFALLIGCYILYNALKIAFIAIQDLLDKALPESENERILDIASSLPEVHGIHDLKTRRSGPMTFVQLHIELDDDMPLVKAHAVADKIEKLISQQFTPAEVIVHQDPLSVVPKEKSRLREKFN</sequence>
<evidence type="ECO:0000256" key="4">
    <source>
        <dbReference type="ARBA" id="ARBA00022475"/>
    </source>
</evidence>
<feature type="domain" description="Cation efflux protein transmembrane" evidence="11">
    <location>
        <begin position="15"/>
        <end position="206"/>
    </location>
</feature>
<evidence type="ECO:0000256" key="1">
    <source>
        <dbReference type="ARBA" id="ARBA00004141"/>
    </source>
</evidence>
<comment type="subcellular location">
    <subcellularLocation>
        <location evidence="1">Membrane</location>
        <topology evidence="1">Multi-pass membrane protein</topology>
    </subcellularLocation>
</comment>
<keyword evidence="6 10" id="KW-0812">Transmembrane</keyword>
<dbReference type="InterPro" id="IPR002524">
    <property type="entry name" value="Cation_efflux"/>
</dbReference>
<feature type="transmembrane region" description="Helical" evidence="10">
    <location>
        <begin position="181"/>
        <end position="202"/>
    </location>
</feature>
<evidence type="ECO:0000256" key="3">
    <source>
        <dbReference type="ARBA" id="ARBA00022448"/>
    </source>
</evidence>
<evidence type="ECO:0000256" key="9">
    <source>
        <dbReference type="ARBA" id="ARBA00023136"/>
    </source>
</evidence>
<accession>A0ABP9N9F7</accession>
<evidence type="ECO:0000313" key="13">
    <source>
        <dbReference type="EMBL" id="GAA5112165.1"/>
    </source>
</evidence>
<dbReference type="InterPro" id="IPR027470">
    <property type="entry name" value="Cation_efflux_CTD"/>
</dbReference>
<keyword evidence="7" id="KW-0864">Zinc transport</keyword>
<organism evidence="13 14">
    <name type="scientific">Orbus sasakiae</name>
    <dbReference type="NCBI Taxonomy" id="1078475"/>
    <lineage>
        <taxon>Bacteria</taxon>
        <taxon>Pseudomonadati</taxon>
        <taxon>Pseudomonadota</taxon>
        <taxon>Gammaproteobacteria</taxon>
        <taxon>Orbales</taxon>
        <taxon>Orbaceae</taxon>
        <taxon>Orbus</taxon>
    </lineage>
</organism>
<gene>
    <name evidence="13" type="primary">fieF</name>
    <name evidence="13" type="ORF">GCM10023211_18380</name>
</gene>
<dbReference type="Gene3D" id="3.30.70.1350">
    <property type="entry name" value="Cation efflux protein, cytoplasmic domain"/>
    <property type="match status" value="1"/>
</dbReference>
<dbReference type="InterPro" id="IPR036837">
    <property type="entry name" value="Cation_efflux_CTD_sf"/>
</dbReference>
<evidence type="ECO:0000256" key="10">
    <source>
        <dbReference type="SAM" id="Phobius"/>
    </source>
</evidence>
<name>A0ABP9N9F7_9GAMM</name>
<comment type="similarity">
    <text evidence="2">Belongs to the cation diffusion facilitator (CDF) transporter (TC 2.A.4) family. FieF subfamily.</text>
</comment>
<keyword evidence="5" id="KW-0408">Iron</keyword>
<feature type="transmembrane region" description="Helical" evidence="10">
    <location>
        <begin position="39"/>
        <end position="60"/>
    </location>
</feature>
<feature type="transmembrane region" description="Helical" evidence="10">
    <location>
        <begin position="154"/>
        <end position="175"/>
    </location>
</feature>
<feature type="transmembrane region" description="Helical" evidence="10">
    <location>
        <begin position="12"/>
        <end position="33"/>
    </location>
</feature>
<reference evidence="14" key="1">
    <citation type="journal article" date="2019" name="Int. J. Syst. Evol. Microbiol.">
        <title>The Global Catalogue of Microorganisms (GCM) 10K type strain sequencing project: providing services to taxonomists for standard genome sequencing and annotation.</title>
        <authorList>
            <consortium name="The Broad Institute Genomics Platform"/>
            <consortium name="The Broad Institute Genome Sequencing Center for Infectious Disease"/>
            <person name="Wu L."/>
            <person name="Ma J."/>
        </authorList>
    </citation>
    <scope>NUCLEOTIDE SEQUENCE [LARGE SCALE GENOMIC DNA]</scope>
    <source>
        <strain evidence="14">JCM 18050</strain>
    </source>
</reference>
<dbReference type="EMBL" id="BAABHY010000005">
    <property type="protein sequence ID" value="GAA5112165.1"/>
    <property type="molecule type" value="Genomic_DNA"/>
</dbReference>
<dbReference type="SUPFAM" id="SSF161111">
    <property type="entry name" value="Cation efflux protein transmembrane domain-like"/>
    <property type="match status" value="1"/>
</dbReference>
<keyword evidence="4" id="KW-1003">Cell membrane</keyword>
<evidence type="ECO:0000256" key="7">
    <source>
        <dbReference type="ARBA" id="ARBA00022906"/>
    </source>
</evidence>
<keyword evidence="7" id="KW-0862">Zinc</keyword>
<dbReference type="InterPro" id="IPR058533">
    <property type="entry name" value="Cation_efflux_TM"/>
</dbReference>
<dbReference type="PANTHER" id="PTHR43840:SF41">
    <property type="entry name" value="CATION-EFFLUX PUMP FIEF"/>
    <property type="match status" value="1"/>
</dbReference>
<evidence type="ECO:0000256" key="6">
    <source>
        <dbReference type="ARBA" id="ARBA00022692"/>
    </source>
</evidence>
<protein>
    <submittedName>
        <fullName evidence="13">CDF family cation-efflux transporter FieF</fullName>
    </submittedName>
</protein>
<dbReference type="SUPFAM" id="SSF160240">
    <property type="entry name" value="Cation efflux protein cytoplasmic domain-like"/>
    <property type="match status" value="1"/>
</dbReference>
<evidence type="ECO:0000259" key="11">
    <source>
        <dbReference type="Pfam" id="PF01545"/>
    </source>
</evidence>
<keyword evidence="7" id="KW-0406">Ion transport</keyword>
<keyword evidence="3" id="KW-0813">Transport</keyword>
<comment type="caution">
    <text evidence="13">The sequence shown here is derived from an EMBL/GenBank/DDBJ whole genome shotgun (WGS) entry which is preliminary data.</text>
</comment>
<evidence type="ECO:0000256" key="2">
    <source>
        <dbReference type="ARBA" id="ARBA00010212"/>
    </source>
</evidence>
<dbReference type="InterPro" id="IPR027469">
    <property type="entry name" value="Cation_efflux_TMD_sf"/>
</dbReference>
<feature type="transmembrane region" description="Helical" evidence="10">
    <location>
        <begin position="81"/>
        <end position="99"/>
    </location>
</feature>
<dbReference type="InterPro" id="IPR050291">
    <property type="entry name" value="CDF_Transporter"/>
</dbReference>
<dbReference type="Gene3D" id="1.20.1510.10">
    <property type="entry name" value="Cation efflux protein transmembrane domain"/>
    <property type="match status" value="1"/>
</dbReference>
<dbReference type="Proteomes" id="UP001500171">
    <property type="component" value="Unassembled WGS sequence"/>
</dbReference>
<feature type="transmembrane region" description="Helical" evidence="10">
    <location>
        <begin position="111"/>
        <end position="134"/>
    </location>
</feature>
<evidence type="ECO:0000259" key="12">
    <source>
        <dbReference type="Pfam" id="PF16916"/>
    </source>
</evidence>
<keyword evidence="5" id="KW-0410">Iron transport</keyword>
<proteinExistence type="inferred from homology"/>
<dbReference type="NCBIfam" id="TIGR01297">
    <property type="entry name" value="CDF"/>
    <property type="match status" value="1"/>
</dbReference>
<keyword evidence="9 10" id="KW-0472">Membrane</keyword>
<evidence type="ECO:0000256" key="5">
    <source>
        <dbReference type="ARBA" id="ARBA00022496"/>
    </source>
</evidence>
<evidence type="ECO:0000256" key="8">
    <source>
        <dbReference type="ARBA" id="ARBA00022989"/>
    </source>
</evidence>
<evidence type="ECO:0000313" key="14">
    <source>
        <dbReference type="Proteomes" id="UP001500171"/>
    </source>
</evidence>